<evidence type="ECO:0000256" key="1">
    <source>
        <dbReference type="SAM" id="SignalP"/>
    </source>
</evidence>
<name>A0AAQ3P4Y4_VIGMU</name>
<feature type="chain" id="PRO_5042841235" evidence="1">
    <location>
        <begin position="27"/>
        <end position="139"/>
    </location>
</feature>
<feature type="signal peptide" evidence="1">
    <location>
        <begin position="1"/>
        <end position="26"/>
    </location>
</feature>
<dbReference type="Proteomes" id="UP001374535">
    <property type="component" value="Chromosome 1"/>
</dbReference>
<dbReference type="EMBL" id="CP144700">
    <property type="protein sequence ID" value="WVZ21779.1"/>
    <property type="molecule type" value="Genomic_DNA"/>
</dbReference>
<dbReference type="AlphaFoldDB" id="A0AAQ3P4Y4"/>
<organism evidence="2 3">
    <name type="scientific">Vigna mungo</name>
    <name type="common">Black gram</name>
    <name type="synonym">Phaseolus mungo</name>
    <dbReference type="NCBI Taxonomy" id="3915"/>
    <lineage>
        <taxon>Eukaryota</taxon>
        <taxon>Viridiplantae</taxon>
        <taxon>Streptophyta</taxon>
        <taxon>Embryophyta</taxon>
        <taxon>Tracheophyta</taxon>
        <taxon>Spermatophyta</taxon>
        <taxon>Magnoliopsida</taxon>
        <taxon>eudicotyledons</taxon>
        <taxon>Gunneridae</taxon>
        <taxon>Pentapetalae</taxon>
        <taxon>rosids</taxon>
        <taxon>fabids</taxon>
        <taxon>Fabales</taxon>
        <taxon>Fabaceae</taxon>
        <taxon>Papilionoideae</taxon>
        <taxon>50 kb inversion clade</taxon>
        <taxon>NPAAA clade</taxon>
        <taxon>indigoferoid/millettioid clade</taxon>
        <taxon>Phaseoleae</taxon>
        <taxon>Vigna</taxon>
    </lineage>
</organism>
<evidence type="ECO:0000313" key="3">
    <source>
        <dbReference type="Proteomes" id="UP001374535"/>
    </source>
</evidence>
<reference evidence="2 3" key="1">
    <citation type="journal article" date="2023" name="Life. Sci Alliance">
        <title>Evolutionary insights into 3D genome organization and epigenetic landscape of Vigna mungo.</title>
        <authorList>
            <person name="Junaid A."/>
            <person name="Singh B."/>
            <person name="Bhatia S."/>
        </authorList>
    </citation>
    <scope>NUCLEOTIDE SEQUENCE [LARGE SCALE GENOMIC DNA]</scope>
    <source>
        <strain evidence="2">Urdbean</strain>
    </source>
</reference>
<evidence type="ECO:0000313" key="2">
    <source>
        <dbReference type="EMBL" id="WVZ21779.1"/>
    </source>
</evidence>
<sequence length="139" mass="15645">MTVAKRVLPLYATIIVIVSLLVGAESMYENGVMDLAELMKIKDIHKHMYCCYDNHVRSCKRGTKDEEHCNSLCLKIPCEKGGRCKRTTGKTTVTKLPAELVGVSRKPFLFSGVCGKPSELTGVMLNRPYFQEFSKNRQN</sequence>
<gene>
    <name evidence="2" type="ORF">V8G54_000323</name>
</gene>
<proteinExistence type="predicted"/>
<protein>
    <submittedName>
        <fullName evidence="2">Uncharacterized protein</fullName>
    </submittedName>
</protein>
<keyword evidence="1" id="KW-0732">Signal</keyword>
<accession>A0AAQ3P4Y4</accession>
<keyword evidence="3" id="KW-1185">Reference proteome</keyword>